<dbReference type="Pfam" id="PF00069">
    <property type="entry name" value="Pkinase"/>
    <property type="match status" value="1"/>
</dbReference>
<dbReference type="PANTHER" id="PTHR22967">
    <property type="entry name" value="SERINE/THREONINE PROTEIN KINASE"/>
    <property type="match status" value="1"/>
</dbReference>
<sequence length="356" mass="39755">MMTPSKFDDGAASTSAQRETFLPVARRASASNASVVNTICSGVTLVPLQALQRVMQCFGYTHSVRMQSGRTVVVGSEIAQGGYSYVYNARDTLTGEAFALKKILCQTEDQIEMAKQEIEIHKSFAHPHIMPLSDYAVLSNEANALEYYLLFPFMENGTLREMIDISLNRRMRIPEQQILEIFLKVCRAVAELHSHSPPLAHRDIKPENILLSDTNEPILTDFGSVTAADNTITKRADALLLQECAAQLSSMPYRAPELYDVPDNAQISSRTDVWSLGCLLFAIAFGYSPFECSFYDSGEVRVVECTYLAVIGTVKFPKTHAYSPQFCDLICWLLTQDYKARPTVFDVIERLHALNP</sequence>
<dbReference type="PANTHER" id="PTHR22967:SF92">
    <property type="entry name" value="LD17053P"/>
    <property type="match status" value="1"/>
</dbReference>
<reference evidence="4" key="1">
    <citation type="journal article" date="2010" name="Genome Biol.">
        <title>Genome sequence of the necrotrophic plant pathogen Pythium ultimum reveals original pathogenicity mechanisms and effector repertoire.</title>
        <authorList>
            <person name="Levesque C.A."/>
            <person name="Brouwer H."/>
            <person name="Cano L."/>
            <person name="Hamilton J.P."/>
            <person name="Holt C."/>
            <person name="Huitema E."/>
            <person name="Raffaele S."/>
            <person name="Robideau G.P."/>
            <person name="Thines M."/>
            <person name="Win J."/>
            <person name="Zerillo M.M."/>
            <person name="Beakes G.W."/>
            <person name="Boore J.L."/>
            <person name="Busam D."/>
            <person name="Dumas B."/>
            <person name="Ferriera S."/>
            <person name="Fuerstenberg S.I."/>
            <person name="Gachon C.M."/>
            <person name="Gaulin E."/>
            <person name="Govers F."/>
            <person name="Grenville-Briggs L."/>
            <person name="Horner N."/>
            <person name="Hostetler J."/>
            <person name="Jiang R.H."/>
            <person name="Johnson J."/>
            <person name="Krajaejun T."/>
            <person name="Lin H."/>
            <person name="Meijer H.J."/>
            <person name="Moore B."/>
            <person name="Morris P."/>
            <person name="Phuntmart V."/>
            <person name="Puiu D."/>
            <person name="Shetty J."/>
            <person name="Stajich J.E."/>
            <person name="Tripathy S."/>
            <person name="Wawra S."/>
            <person name="van West P."/>
            <person name="Whitty B.R."/>
            <person name="Coutinho P.M."/>
            <person name="Henrissat B."/>
            <person name="Martin F."/>
            <person name="Thomas P.D."/>
            <person name="Tyler B.M."/>
            <person name="De Vries R.P."/>
            <person name="Kamoun S."/>
            <person name="Yandell M."/>
            <person name="Tisserat N."/>
            <person name="Buell C.R."/>
        </authorList>
    </citation>
    <scope>NUCLEOTIDE SEQUENCE</scope>
    <source>
        <strain evidence="4">DAOM:BR144</strain>
    </source>
</reference>
<organism evidence="3 4">
    <name type="scientific">Globisporangium ultimum (strain ATCC 200006 / CBS 805.95 / DAOM BR144)</name>
    <name type="common">Pythium ultimum</name>
    <dbReference type="NCBI Taxonomy" id="431595"/>
    <lineage>
        <taxon>Eukaryota</taxon>
        <taxon>Sar</taxon>
        <taxon>Stramenopiles</taxon>
        <taxon>Oomycota</taxon>
        <taxon>Peronosporomycetes</taxon>
        <taxon>Pythiales</taxon>
        <taxon>Pythiaceae</taxon>
        <taxon>Globisporangium</taxon>
    </lineage>
</organism>
<proteinExistence type="predicted"/>
<dbReference type="InterPro" id="IPR008271">
    <property type="entry name" value="Ser/Thr_kinase_AS"/>
</dbReference>
<dbReference type="Proteomes" id="UP000019132">
    <property type="component" value="Unassembled WGS sequence"/>
</dbReference>
<dbReference type="InParanoid" id="K3XCD8"/>
<name>K3XCD8_GLOUD</name>
<dbReference type="GO" id="GO:0005737">
    <property type="term" value="C:cytoplasm"/>
    <property type="evidence" value="ECO:0007669"/>
    <property type="project" value="TreeGrafter"/>
</dbReference>
<dbReference type="SUPFAM" id="SSF56112">
    <property type="entry name" value="Protein kinase-like (PK-like)"/>
    <property type="match status" value="1"/>
</dbReference>
<dbReference type="EnsemblProtists" id="PYU1_T014887">
    <property type="protein sequence ID" value="PYU1_T014887"/>
    <property type="gene ID" value="PYU1_G014856"/>
</dbReference>
<dbReference type="Gene3D" id="1.10.510.10">
    <property type="entry name" value="Transferase(Phosphotransferase) domain 1"/>
    <property type="match status" value="1"/>
</dbReference>
<dbReference type="EMBL" id="ADOS01001567">
    <property type="status" value="NOT_ANNOTATED_CDS"/>
    <property type="molecule type" value="Genomic_DNA"/>
</dbReference>
<reference evidence="3" key="3">
    <citation type="submission" date="2015-02" db="UniProtKB">
        <authorList>
            <consortium name="EnsemblProtists"/>
        </authorList>
    </citation>
    <scope>IDENTIFICATION</scope>
    <source>
        <strain evidence="3">DAOM BR144</strain>
    </source>
</reference>
<dbReference type="FunFam" id="1.10.510.10:FF:001092">
    <property type="entry name" value="NAK/MPSK protein kinase"/>
    <property type="match status" value="1"/>
</dbReference>
<evidence type="ECO:0000313" key="3">
    <source>
        <dbReference type="EnsemblProtists" id="PYU1_T014887"/>
    </source>
</evidence>
<dbReference type="PROSITE" id="PS50011">
    <property type="entry name" value="PROTEIN_KINASE_DOM"/>
    <property type="match status" value="1"/>
</dbReference>
<dbReference type="eggNOG" id="KOG2345">
    <property type="taxonomic scope" value="Eukaryota"/>
</dbReference>
<dbReference type="AlphaFoldDB" id="K3XCD8"/>
<dbReference type="GO" id="GO:0005524">
    <property type="term" value="F:ATP binding"/>
    <property type="evidence" value="ECO:0007669"/>
    <property type="project" value="InterPro"/>
</dbReference>
<dbReference type="OMA" id="AMHQYKV"/>
<keyword evidence="1" id="KW-0547">Nucleotide-binding</keyword>
<dbReference type="STRING" id="431595.K3XCD8"/>
<keyword evidence="4" id="KW-1185">Reference proteome</keyword>
<dbReference type="VEuPathDB" id="FungiDB:PYU1_G014856"/>
<dbReference type="GO" id="GO:0004674">
    <property type="term" value="F:protein serine/threonine kinase activity"/>
    <property type="evidence" value="ECO:0007669"/>
    <property type="project" value="TreeGrafter"/>
</dbReference>
<dbReference type="InterPro" id="IPR000719">
    <property type="entry name" value="Prot_kinase_dom"/>
</dbReference>
<evidence type="ECO:0000259" key="2">
    <source>
        <dbReference type="PROSITE" id="PS50011"/>
    </source>
</evidence>
<dbReference type="PROSITE" id="PS00108">
    <property type="entry name" value="PROTEIN_KINASE_ST"/>
    <property type="match status" value="1"/>
</dbReference>
<protein>
    <recommendedName>
        <fullName evidence="2">Protein kinase domain-containing protein</fullName>
    </recommendedName>
</protein>
<dbReference type="InterPro" id="IPR011009">
    <property type="entry name" value="Kinase-like_dom_sf"/>
</dbReference>
<feature type="domain" description="Protein kinase" evidence="2">
    <location>
        <begin position="72"/>
        <end position="355"/>
    </location>
</feature>
<evidence type="ECO:0000313" key="4">
    <source>
        <dbReference type="Proteomes" id="UP000019132"/>
    </source>
</evidence>
<dbReference type="HOGENOM" id="CLU_000288_109_2_1"/>
<dbReference type="SMART" id="SM00220">
    <property type="entry name" value="S_TKc"/>
    <property type="match status" value="1"/>
</dbReference>
<accession>K3XCD8</accession>
<evidence type="ECO:0000256" key="1">
    <source>
        <dbReference type="ARBA" id="ARBA00022741"/>
    </source>
</evidence>
<reference evidence="4" key="2">
    <citation type="submission" date="2010-04" db="EMBL/GenBank/DDBJ databases">
        <authorList>
            <person name="Buell R."/>
            <person name="Hamilton J."/>
            <person name="Hostetler J."/>
        </authorList>
    </citation>
    <scope>NUCLEOTIDE SEQUENCE [LARGE SCALE GENOMIC DNA]</scope>
    <source>
        <strain evidence="4">DAOM:BR144</strain>
    </source>
</reference>